<dbReference type="OrthoDB" id="8925804at2759"/>
<evidence type="ECO:0000313" key="5">
    <source>
        <dbReference type="Proteomes" id="UP000515152"/>
    </source>
</evidence>
<dbReference type="PROSITE" id="PS00290">
    <property type="entry name" value="IG_MHC"/>
    <property type="match status" value="1"/>
</dbReference>
<dbReference type="GO" id="GO:0006955">
    <property type="term" value="P:immune response"/>
    <property type="evidence" value="ECO:0007669"/>
    <property type="project" value="InterPro"/>
</dbReference>
<evidence type="ECO:0000256" key="3">
    <source>
        <dbReference type="SAM" id="Phobius"/>
    </source>
</evidence>
<dbReference type="PANTHER" id="PTHR19944">
    <property type="entry name" value="MHC CLASS II-RELATED"/>
    <property type="match status" value="1"/>
</dbReference>
<keyword evidence="2" id="KW-0393">Immunoglobulin domain</keyword>
<dbReference type="InterPro" id="IPR003006">
    <property type="entry name" value="Ig/MHC_CS"/>
</dbReference>
<dbReference type="PANTHER" id="PTHR19944:SF86">
    <property type="entry name" value="HLA CLASS II HISTOCOMPATIBILITY ANTIGEN, DR ALPHA CHAIN"/>
    <property type="match status" value="1"/>
</dbReference>
<evidence type="ECO:0000256" key="1">
    <source>
        <dbReference type="ARBA" id="ARBA00007394"/>
    </source>
</evidence>
<dbReference type="Pfam" id="PF00993">
    <property type="entry name" value="MHC_II_alpha"/>
    <property type="match status" value="1"/>
</dbReference>
<reference evidence="6" key="1">
    <citation type="submission" date="2025-08" db="UniProtKB">
        <authorList>
            <consortium name="RefSeq"/>
        </authorList>
    </citation>
    <scope>IDENTIFICATION</scope>
</reference>
<dbReference type="InterPro" id="IPR003597">
    <property type="entry name" value="Ig_C1-set"/>
</dbReference>
<dbReference type="AlphaFoldDB" id="A0A6P8FL09"/>
<dbReference type="InterPro" id="IPR050160">
    <property type="entry name" value="MHC/Immunoglobulin"/>
</dbReference>
<keyword evidence="3" id="KW-0812">Transmembrane</keyword>
<dbReference type="InterPro" id="IPR001003">
    <property type="entry name" value="MHC_II_a_N"/>
</dbReference>
<gene>
    <name evidence="6" type="primary">LOC105889176</name>
</gene>
<evidence type="ECO:0000313" key="6">
    <source>
        <dbReference type="RefSeq" id="XP_031424180.2"/>
    </source>
</evidence>
<evidence type="ECO:0000259" key="4">
    <source>
        <dbReference type="PROSITE" id="PS50835"/>
    </source>
</evidence>
<dbReference type="Pfam" id="PF07654">
    <property type="entry name" value="C1-set"/>
    <property type="match status" value="1"/>
</dbReference>
<feature type="transmembrane region" description="Helical" evidence="3">
    <location>
        <begin position="190"/>
        <end position="208"/>
    </location>
</feature>
<accession>A0A6P8FL09</accession>
<dbReference type="GeneID" id="105889176"/>
<protein>
    <submittedName>
        <fullName evidence="6">H-2 class II histocompatibility antigen, A-R alpha chain-like</fullName>
    </submittedName>
</protein>
<dbReference type="PROSITE" id="PS50835">
    <property type="entry name" value="IG_LIKE"/>
    <property type="match status" value="1"/>
</dbReference>
<evidence type="ECO:0000256" key="2">
    <source>
        <dbReference type="ARBA" id="ARBA00023319"/>
    </source>
</evidence>
<keyword evidence="3" id="KW-0472">Membrane</keyword>
<comment type="similarity">
    <text evidence="1">Belongs to the MHC class II family.</text>
</comment>
<dbReference type="GO" id="GO:0042613">
    <property type="term" value="C:MHC class II protein complex"/>
    <property type="evidence" value="ECO:0007669"/>
    <property type="project" value="InterPro"/>
</dbReference>
<dbReference type="KEGG" id="char:105889176"/>
<proteinExistence type="inferred from homology"/>
<organism evidence="5 6">
    <name type="scientific">Clupea harengus</name>
    <name type="common">Atlantic herring</name>
    <dbReference type="NCBI Taxonomy" id="7950"/>
    <lineage>
        <taxon>Eukaryota</taxon>
        <taxon>Metazoa</taxon>
        <taxon>Chordata</taxon>
        <taxon>Craniata</taxon>
        <taxon>Vertebrata</taxon>
        <taxon>Euteleostomi</taxon>
        <taxon>Actinopterygii</taxon>
        <taxon>Neopterygii</taxon>
        <taxon>Teleostei</taxon>
        <taxon>Clupei</taxon>
        <taxon>Clupeiformes</taxon>
        <taxon>Clupeoidei</taxon>
        <taxon>Clupeidae</taxon>
        <taxon>Clupea</taxon>
    </lineage>
</organism>
<keyword evidence="3" id="KW-1133">Transmembrane helix</keyword>
<feature type="domain" description="Ig-like" evidence="4">
    <location>
        <begin position="84"/>
        <end position="173"/>
    </location>
</feature>
<dbReference type="RefSeq" id="XP_031424180.2">
    <property type="nucleotide sequence ID" value="XM_031568320.2"/>
</dbReference>
<sequence>MYQDSINDIYCDNNQEYFPANHDGNQLLYVDFENKTVVSTLPNFVDHVSWDTLNAYAYNEMKEFQDDMEDIAGQLGYPPEAKEPPVSVMYVRNEVRLGSENTLISYVTGFYPPRLTVKWTRNNNNVTQGVSSSQVHINNDGSFNQFSILKFTPQEGDMYTCTVEHSALEGPLTRYWDVEVPESSPSVFCGVGLTLGLLGVATGTFFFVKGKESAGMRTEQTSHDSSFLCCCINSTRNVFCSTWYA</sequence>
<keyword evidence="5" id="KW-1185">Reference proteome</keyword>
<dbReference type="SMART" id="SM00407">
    <property type="entry name" value="IGc1"/>
    <property type="match status" value="1"/>
</dbReference>
<dbReference type="InterPro" id="IPR007110">
    <property type="entry name" value="Ig-like_dom"/>
</dbReference>
<dbReference type="Proteomes" id="UP000515152">
    <property type="component" value="Chromosome 5"/>
</dbReference>
<dbReference type="GO" id="GO:0019882">
    <property type="term" value="P:antigen processing and presentation"/>
    <property type="evidence" value="ECO:0007669"/>
    <property type="project" value="InterPro"/>
</dbReference>
<name>A0A6P8FL09_CLUHA</name>